<dbReference type="EMBL" id="PXXO01000015">
    <property type="protein sequence ID" value="PSJ04125.1"/>
    <property type="molecule type" value="Genomic_DNA"/>
</dbReference>
<name>A0A2P7MSJ8_9CYAN</name>
<dbReference type="AlphaFoldDB" id="A0A2P7MSJ8"/>
<protein>
    <submittedName>
        <fullName evidence="1">Uncharacterized protein</fullName>
    </submittedName>
</protein>
<dbReference type="Proteomes" id="UP000243002">
    <property type="component" value="Unassembled WGS sequence"/>
</dbReference>
<proteinExistence type="predicted"/>
<comment type="caution">
    <text evidence="1">The sequence shown here is derived from an EMBL/GenBank/DDBJ whole genome shotgun (WGS) entry which is preliminary data.</text>
</comment>
<keyword evidence="2" id="KW-1185">Reference proteome</keyword>
<accession>A0A2P7MSJ8</accession>
<reference evidence="1 2" key="1">
    <citation type="journal article" date="2018" name="Environ. Microbiol.">
        <title>Ecological and genomic features of two widespread freshwater picocyanobacteria.</title>
        <authorList>
            <person name="Cabello-Yeves P.J."/>
            <person name="Picazo A."/>
            <person name="Camacho A."/>
            <person name="Callieri C."/>
            <person name="Rosselli R."/>
            <person name="Roda-Garcia J.J."/>
            <person name="Coutinho F.H."/>
            <person name="Rodriguez-Valera F."/>
        </authorList>
    </citation>
    <scope>NUCLEOTIDE SEQUENCE [LARGE SCALE GENOMIC DNA]</scope>
    <source>
        <strain evidence="1 2">Tous</strain>
    </source>
</reference>
<evidence type="ECO:0000313" key="2">
    <source>
        <dbReference type="Proteomes" id="UP000243002"/>
    </source>
</evidence>
<gene>
    <name evidence="1" type="ORF">C7K55_11455</name>
</gene>
<organism evidence="1 2">
    <name type="scientific">Cyanobium usitatum str. Tous</name>
    <dbReference type="NCBI Taxonomy" id="2116684"/>
    <lineage>
        <taxon>Bacteria</taxon>
        <taxon>Bacillati</taxon>
        <taxon>Cyanobacteriota</taxon>
        <taxon>Cyanophyceae</taxon>
        <taxon>Synechococcales</taxon>
        <taxon>Prochlorococcaceae</taxon>
        <taxon>Cyanobium</taxon>
    </lineage>
</organism>
<dbReference type="RefSeq" id="WP_106632868.1">
    <property type="nucleotide sequence ID" value="NZ_PXXO01000015.1"/>
</dbReference>
<evidence type="ECO:0000313" key="1">
    <source>
        <dbReference type="EMBL" id="PSJ04125.1"/>
    </source>
</evidence>
<sequence>MSAPQSLVQAALQRLGARLGSGLVDAAANLALLAQDAPERLRQEFQLFWDEVEAEAARIERDDEPEVAITAPSVDIQDQIDALRARVAAMARRLDQDS</sequence>